<dbReference type="GO" id="GO:0006606">
    <property type="term" value="P:protein import into nucleus"/>
    <property type="evidence" value="ECO:0007669"/>
    <property type="project" value="TreeGrafter"/>
</dbReference>
<evidence type="ECO:0000256" key="4">
    <source>
        <dbReference type="ARBA" id="ARBA00023242"/>
    </source>
</evidence>
<dbReference type="InterPro" id="IPR015943">
    <property type="entry name" value="WD40/YVTN_repeat-like_dom_sf"/>
</dbReference>
<comment type="caution">
    <text evidence="8">The sequence shown here is derived from an EMBL/GenBank/DDBJ whole genome shotgun (WGS) entry which is preliminary data.</text>
</comment>
<evidence type="ECO:0000259" key="7">
    <source>
        <dbReference type="Pfam" id="PF23055"/>
    </source>
</evidence>
<dbReference type="PANTHER" id="PTHR13405">
    <property type="entry name" value="NUCLEAR PORE COMPLEX PROTEIN NUP133"/>
    <property type="match status" value="1"/>
</dbReference>
<keyword evidence="9" id="KW-1185">Reference proteome</keyword>
<feature type="domain" description="DUF7041" evidence="7">
    <location>
        <begin position="62"/>
        <end position="142"/>
    </location>
</feature>
<feature type="compositionally biased region" description="Low complexity" evidence="5">
    <location>
        <begin position="38"/>
        <end position="49"/>
    </location>
</feature>
<dbReference type="Pfam" id="PF23055">
    <property type="entry name" value="DUF7041"/>
    <property type="match status" value="1"/>
</dbReference>
<dbReference type="GO" id="GO:0031080">
    <property type="term" value="C:nuclear pore outer ring"/>
    <property type="evidence" value="ECO:0007669"/>
    <property type="project" value="TreeGrafter"/>
</dbReference>
<evidence type="ECO:0000313" key="8">
    <source>
        <dbReference type="EMBL" id="KAF0300056.1"/>
    </source>
</evidence>
<gene>
    <name evidence="8" type="primary">Nup133_0</name>
    <name evidence="8" type="ORF">FJT64_027378</name>
</gene>
<evidence type="ECO:0000256" key="5">
    <source>
        <dbReference type="SAM" id="MobiDB-lite"/>
    </source>
</evidence>
<dbReference type="Pfam" id="PF08801">
    <property type="entry name" value="Nucleoporin_N"/>
    <property type="match status" value="1"/>
</dbReference>
<keyword evidence="3" id="KW-0813">Transport</keyword>
<feature type="domain" description="Nucleoporin Nup133/Nup155-like N-terminal" evidence="6">
    <location>
        <begin position="234"/>
        <end position="446"/>
    </location>
</feature>
<evidence type="ECO:0000256" key="3">
    <source>
        <dbReference type="ARBA" id="ARBA00022448"/>
    </source>
</evidence>
<evidence type="ECO:0000256" key="1">
    <source>
        <dbReference type="ARBA" id="ARBA00004123"/>
    </source>
</evidence>
<dbReference type="GO" id="GO:0000972">
    <property type="term" value="P:transcription-dependent tethering of RNA polymerase II gene DNA at nuclear periphery"/>
    <property type="evidence" value="ECO:0007669"/>
    <property type="project" value="TreeGrafter"/>
</dbReference>
<evidence type="ECO:0000256" key="2">
    <source>
        <dbReference type="ARBA" id="ARBA00005569"/>
    </source>
</evidence>
<dbReference type="GO" id="GO:0017056">
    <property type="term" value="F:structural constituent of nuclear pore"/>
    <property type="evidence" value="ECO:0007669"/>
    <property type="project" value="InterPro"/>
</dbReference>
<protein>
    <submittedName>
        <fullName evidence="8">Nuclear pore complex protein Nup133</fullName>
    </submittedName>
</protein>
<accession>A0A6A4VYS1</accession>
<comment type="subcellular location">
    <subcellularLocation>
        <location evidence="1">Nucleus</location>
    </subcellularLocation>
</comment>
<reference evidence="8 9" key="1">
    <citation type="submission" date="2019-07" db="EMBL/GenBank/DDBJ databases">
        <title>Draft genome assembly of a fouling barnacle, Amphibalanus amphitrite (Darwin, 1854): The first reference genome for Thecostraca.</title>
        <authorList>
            <person name="Kim W."/>
        </authorList>
    </citation>
    <scope>NUCLEOTIDE SEQUENCE [LARGE SCALE GENOMIC DNA]</scope>
    <source>
        <strain evidence="8">SNU_AA5</strain>
        <tissue evidence="8">Soma without cirri and trophi</tissue>
    </source>
</reference>
<dbReference type="AlphaFoldDB" id="A0A6A4VYS1"/>
<dbReference type="OrthoDB" id="6342440at2759"/>
<name>A0A6A4VYS1_AMPAM</name>
<dbReference type="Gene3D" id="2.130.10.10">
    <property type="entry name" value="YVTN repeat-like/Quinoprotein amine dehydrogenase"/>
    <property type="match status" value="1"/>
</dbReference>
<dbReference type="InterPro" id="IPR055469">
    <property type="entry name" value="DUF7041"/>
</dbReference>
<keyword evidence="4" id="KW-0539">Nucleus</keyword>
<dbReference type="SUPFAM" id="SSF117289">
    <property type="entry name" value="Nucleoporin domain"/>
    <property type="match status" value="1"/>
</dbReference>
<dbReference type="GO" id="GO:0016973">
    <property type="term" value="P:poly(A)+ mRNA export from nucleus"/>
    <property type="evidence" value="ECO:0007669"/>
    <property type="project" value="TreeGrafter"/>
</dbReference>
<dbReference type="PANTHER" id="PTHR13405:SF11">
    <property type="entry name" value="NUCLEAR PORE COMPLEX PROTEIN NUP133"/>
    <property type="match status" value="1"/>
</dbReference>
<sequence>MVKRSERSGQTSCRSGDAARYGDVYTMPVMEGDTSQEAASADTPATTAASDERARPLASFRLPAFAPDEADLWLLQVECAFDVAGIADPVTKFKLLVANLPTNVAAQVRDVIVSAPGDFDGLCTALRQRLAQSRASRLEALLRHQQLGDRSPSQLLRDMRGQLSTAGDSSVDSGLLRTLFLQRLPQSARAALSLLPEATPLAELAEAADRFLEASRPTGAVSAVGSGEVSVQVSERGWAWLVCGRRLFVWRYAQSSSEAASRRLALCRELTLPPSDLAHRAELVQVLGGSEVHVPSCLAVSPEGTLRFWPSVIYESSSTESNADLQGQECERLICLGDSSCLLATTTSTLVLVSWPGGALGCRRLAPPAGLLGGIGRRVSSLIWGAMQTAGAEEPLVSLRAAAPEEPDCIGHTVYVMTARHLQRWWVADAEHMDSQLDVERLARDAFRPAPLGKLKDLSDTLEFIHK</sequence>
<organism evidence="8 9">
    <name type="scientific">Amphibalanus amphitrite</name>
    <name type="common">Striped barnacle</name>
    <name type="synonym">Balanus amphitrite</name>
    <dbReference type="NCBI Taxonomy" id="1232801"/>
    <lineage>
        <taxon>Eukaryota</taxon>
        <taxon>Metazoa</taxon>
        <taxon>Ecdysozoa</taxon>
        <taxon>Arthropoda</taxon>
        <taxon>Crustacea</taxon>
        <taxon>Multicrustacea</taxon>
        <taxon>Cirripedia</taxon>
        <taxon>Thoracica</taxon>
        <taxon>Thoracicalcarea</taxon>
        <taxon>Balanomorpha</taxon>
        <taxon>Balanoidea</taxon>
        <taxon>Balanidae</taxon>
        <taxon>Amphibalaninae</taxon>
        <taxon>Amphibalanus</taxon>
    </lineage>
</organism>
<feature type="region of interest" description="Disordered" evidence="5">
    <location>
        <begin position="32"/>
        <end position="53"/>
    </location>
</feature>
<dbReference type="Proteomes" id="UP000440578">
    <property type="component" value="Unassembled WGS sequence"/>
</dbReference>
<comment type="similarity">
    <text evidence="2">Belongs to the nucleoporin Nup133 family.</text>
</comment>
<proteinExistence type="inferred from homology"/>
<dbReference type="InterPro" id="IPR037624">
    <property type="entry name" value="Nup133-like"/>
</dbReference>
<evidence type="ECO:0000313" key="9">
    <source>
        <dbReference type="Proteomes" id="UP000440578"/>
    </source>
</evidence>
<evidence type="ECO:0000259" key="6">
    <source>
        <dbReference type="Pfam" id="PF08801"/>
    </source>
</evidence>
<dbReference type="EMBL" id="VIIS01001299">
    <property type="protein sequence ID" value="KAF0300056.1"/>
    <property type="molecule type" value="Genomic_DNA"/>
</dbReference>
<dbReference type="InterPro" id="IPR014908">
    <property type="entry name" value="Nucleoporin_Nup133/Nup155_N"/>
</dbReference>